<feature type="region of interest" description="Disordered" evidence="3">
    <location>
        <begin position="1"/>
        <end position="28"/>
    </location>
</feature>
<organism evidence="5 6">
    <name type="scientific">Claviceps africana</name>
    <dbReference type="NCBI Taxonomy" id="83212"/>
    <lineage>
        <taxon>Eukaryota</taxon>
        <taxon>Fungi</taxon>
        <taxon>Dikarya</taxon>
        <taxon>Ascomycota</taxon>
        <taxon>Pezizomycotina</taxon>
        <taxon>Sordariomycetes</taxon>
        <taxon>Hypocreomycetidae</taxon>
        <taxon>Hypocreales</taxon>
        <taxon>Clavicipitaceae</taxon>
        <taxon>Claviceps</taxon>
    </lineage>
</organism>
<dbReference type="GO" id="GO:0000981">
    <property type="term" value="F:DNA-binding transcription factor activity, RNA polymerase II-specific"/>
    <property type="evidence" value="ECO:0007669"/>
    <property type="project" value="InterPro"/>
</dbReference>
<name>A0A8K0NJY2_9HYPO</name>
<proteinExistence type="predicted"/>
<dbReference type="CDD" id="cd12148">
    <property type="entry name" value="fungal_TF_MHR"/>
    <property type="match status" value="1"/>
</dbReference>
<keyword evidence="6" id="KW-1185">Reference proteome</keyword>
<sequence length="654" mass="72745">MPGSASAQTTTTTDGSNNTNTNRAAASTRYKRHQVAAACANCRRRKEKCDDGRPTCGACARRGVACNNGSKADADSALTTTLKGRNAALLHENEQLRVLFDVLRAGPSSDGHEILARLRAADDPLRALRAIQDRPILPLSSSSSSSSSSLSSLSSLSSPSSSPDPLGDPRLERLDLLALRESSIRVDARPWTAVASDGLVSELISSFFTWDDAFYLPIVDREAFLADMRSGNIANARYCSPFLVNAICASRCAFSSISQRDLAAEFLSEAKKLLDLENGRASVCTVQGLTLLFSISACRGTDRAGILYRFAAYEMFNRLDVEARYNAMIYDKTKDLERRILSRLAWGLFCFESIVAYVYLEISMIPPPAIPRPFERPFEPPGLAPPRNVDIFGNVHTRDSKSPPFVPGALYLACDVTLMLYSSMQWNQESESFCGGEEDLKVRRRKLDEVRRWRERLPLNMREDVNFTPQTFSLSAYTNEVLISILRPLHSLTEIEPGWTVKALCLNYCKVDIDNMERFVRVYTLRDYACINVCGVYNSILILVFHMADPAVHALFAKASWLMLQTGADFPMSRFILQGIKAMSWSLKVALPPTARPYYENLGSTKESFRDIPISFALPEQKHVRSMLTDSSVQKGRAEDMGTLLSKWSAMSIE</sequence>
<dbReference type="PANTHER" id="PTHR47256">
    <property type="entry name" value="ZN(II)2CYS6 TRANSCRIPTION FACTOR (EUROFUNG)-RELATED"/>
    <property type="match status" value="1"/>
</dbReference>
<protein>
    <recommendedName>
        <fullName evidence="4">Zn(2)-C6 fungal-type domain-containing protein</fullName>
    </recommendedName>
</protein>
<feature type="region of interest" description="Disordered" evidence="3">
    <location>
        <begin position="139"/>
        <end position="168"/>
    </location>
</feature>
<dbReference type="GO" id="GO:0006351">
    <property type="term" value="P:DNA-templated transcription"/>
    <property type="evidence" value="ECO:0007669"/>
    <property type="project" value="InterPro"/>
</dbReference>
<keyword evidence="2" id="KW-0539">Nucleus</keyword>
<dbReference type="SUPFAM" id="SSF57701">
    <property type="entry name" value="Zn2/Cys6 DNA-binding domain"/>
    <property type="match status" value="1"/>
</dbReference>
<dbReference type="GO" id="GO:0008270">
    <property type="term" value="F:zinc ion binding"/>
    <property type="evidence" value="ECO:0007669"/>
    <property type="project" value="InterPro"/>
</dbReference>
<dbReference type="CDD" id="cd00067">
    <property type="entry name" value="GAL4"/>
    <property type="match status" value="1"/>
</dbReference>
<feature type="compositionally biased region" description="Low complexity" evidence="3">
    <location>
        <begin position="139"/>
        <end position="163"/>
    </location>
</feature>
<dbReference type="InterPro" id="IPR036864">
    <property type="entry name" value="Zn2-C6_fun-type_DNA-bd_sf"/>
</dbReference>
<accession>A0A8K0NJY2</accession>
<keyword evidence="1" id="KW-0479">Metal-binding</keyword>
<comment type="caution">
    <text evidence="5">The sequence shown here is derived from an EMBL/GenBank/DDBJ whole genome shotgun (WGS) entry which is preliminary data.</text>
</comment>
<dbReference type="Pfam" id="PF00172">
    <property type="entry name" value="Zn_clus"/>
    <property type="match status" value="1"/>
</dbReference>
<dbReference type="InterPro" id="IPR007219">
    <property type="entry name" value="XnlR_reg_dom"/>
</dbReference>
<evidence type="ECO:0000256" key="3">
    <source>
        <dbReference type="SAM" id="MobiDB-lite"/>
    </source>
</evidence>
<dbReference type="GO" id="GO:0003677">
    <property type="term" value="F:DNA binding"/>
    <property type="evidence" value="ECO:0007669"/>
    <property type="project" value="InterPro"/>
</dbReference>
<feature type="domain" description="Zn(2)-C6 fungal-type" evidence="4">
    <location>
        <begin position="38"/>
        <end position="66"/>
    </location>
</feature>
<dbReference type="EMBL" id="SRPY01000093">
    <property type="protein sequence ID" value="KAG5928866.1"/>
    <property type="molecule type" value="Genomic_DNA"/>
</dbReference>
<evidence type="ECO:0000256" key="2">
    <source>
        <dbReference type="ARBA" id="ARBA00023242"/>
    </source>
</evidence>
<dbReference type="PROSITE" id="PS50048">
    <property type="entry name" value="ZN2_CY6_FUNGAL_2"/>
    <property type="match status" value="1"/>
</dbReference>
<dbReference type="Pfam" id="PF04082">
    <property type="entry name" value="Fungal_trans"/>
    <property type="match status" value="1"/>
</dbReference>
<dbReference type="OrthoDB" id="2943660at2759"/>
<dbReference type="PANTHER" id="PTHR47256:SF3">
    <property type="entry name" value="ZN(II)2CYS6 TRANSCRIPTION FACTOR (EUROFUNG)"/>
    <property type="match status" value="1"/>
</dbReference>
<evidence type="ECO:0000259" key="4">
    <source>
        <dbReference type="PROSITE" id="PS50048"/>
    </source>
</evidence>
<evidence type="ECO:0000313" key="6">
    <source>
        <dbReference type="Proteomes" id="UP000811619"/>
    </source>
</evidence>
<dbReference type="InterPro" id="IPR001138">
    <property type="entry name" value="Zn2Cys6_DnaBD"/>
</dbReference>
<evidence type="ECO:0000256" key="1">
    <source>
        <dbReference type="ARBA" id="ARBA00022723"/>
    </source>
</evidence>
<dbReference type="PROSITE" id="PS00463">
    <property type="entry name" value="ZN2_CY6_FUNGAL_1"/>
    <property type="match status" value="1"/>
</dbReference>
<dbReference type="Gene3D" id="4.10.240.10">
    <property type="entry name" value="Zn(2)-C6 fungal-type DNA-binding domain"/>
    <property type="match status" value="1"/>
</dbReference>
<reference evidence="5" key="1">
    <citation type="journal article" date="2020" name="bioRxiv">
        <title>Whole genome comparisons of ergot fungi reveals the divergence and evolution of species within the genus Claviceps are the result of varying mechanisms driving genome evolution and host range expansion.</title>
        <authorList>
            <person name="Wyka S.A."/>
            <person name="Mondo S.J."/>
            <person name="Liu M."/>
            <person name="Dettman J."/>
            <person name="Nalam V."/>
            <person name="Broders K.D."/>
        </authorList>
    </citation>
    <scope>NUCLEOTIDE SEQUENCE</scope>
    <source>
        <strain evidence="5">CCC 489</strain>
    </source>
</reference>
<dbReference type="AlphaFoldDB" id="A0A8K0NJY2"/>
<evidence type="ECO:0000313" key="5">
    <source>
        <dbReference type="EMBL" id="KAG5928866.1"/>
    </source>
</evidence>
<dbReference type="SMART" id="SM00066">
    <property type="entry name" value="GAL4"/>
    <property type="match status" value="1"/>
</dbReference>
<dbReference type="Proteomes" id="UP000811619">
    <property type="component" value="Unassembled WGS sequence"/>
</dbReference>
<feature type="compositionally biased region" description="Low complexity" evidence="3">
    <location>
        <begin position="9"/>
        <end position="28"/>
    </location>
</feature>
<gene>
    <name evidence="5" type="ORF">E4U42_007844</name>
</gene>
<dbReference type="InterPro" id="IPR053187">
    <property type="entry name" value="Notoamide_regulator"/>
</dbReference>